<dbReference type="EMBL" id="JALIRP010000007">
    <property type="protein sequence ID" value="MCJ8013505.1"/>
    <property type="molecule type" value="Genomic_DNA"/>
</dbReference>
<dbReference type="PANTHER" id="PTHR12110:SF53">
    <property type="entry name" value="BLR5974 PROTEIN"/>
    <property type="match status" value="1"/>
</dbReference>
<keyword evidence="4" id="KW-1185">Reference proteome</keyword>
<dbReference type="AlphaFoldDB" id="A0A9X1WTT5"/>
<dbReference type="Gene3D" id="3.20.20.150">
    <property type="entry name" value="Divalent-metal-dependent TIM barrel enzymes"/>
    <property type="match status" value="1"/>
</dbReference>
<dbReference type="InterPro" id="IPR013022">
    <property type="entry name" value="Xyl_isomerase-like_TIM-brl"/>
</dbReference>
<protein>
    <submittedName>
        <fullName evidence="3">Sugar phosphate isomerase/epimerase</fullName>
    </submittedName>
</protein>
<proteinExistence type="predicted"/>
<comment type="caution">
    <text evidence="3">The sequence shown here is derived from an EMBL/GenBank/DDBJ whole genome shotgun (WGS) entry which is preliminary data.</text>
</comment>
<dbReference type="SUPFAM" id="SSF51658">
    <property type="entry name" value="Xylose isomerase-like"/>
    <property type="match status" value="1"/>
</dbReference>
<name>A0A9X1WTT5_9BACL</name>
<dbReference type="GO" id="GO:0016853">
    <property type="term" value="F:isomerase activity"/>
    <property type="evidence" value="ECO:0007669"/>
    <property type="project" value="UniProtKB-KW"/>
</dbReference>
<dbReference type="Proteomes" id="UP001139347">
    <property type="component" value="Unassembled WGS sequence"/>
</dbReference>
<keyword evidence="1" id="KW-0175">Coiled coil</keyword>
<dbReference type="PANTHER" id="PTHR12110">
    <property type="entry name" value="HYDROXYPYRUVATE ISOMERASE"/>
    <property type="match status" value="1"/>
</dbReference>
<dbReference type="RefSeq" id="WP_244727589.1">
    <property type="nucleotide sequence ID" value="NZ_JALIRP010000007.1"/>
</dbReference>
<evidence type="ECO:0000259" key="2">
    <source>
        <dbReference type="Pfam" id="PF01261"/>
    </source>
</evidence>
<dbReference type="InterPro" id="IPR036237">
    <property type="entry name" value="Xyl_isomerase-like_sf"/>
</dbReference>
<dbReference type="Pfam" id="PF01261">
    <property type="entry name" value="AP_endonuc_2"/>
    <property type="match status" value="1"/>
</dbReference>
<sequence length="271" mass="30576">MLTGFADEISNHLEEQMDVLISEGISHLELRSVYGKNVMELTDGELTQLKSALTERGIRVSSIGSPIGKYPIQEPFAPEIEKIDHALHIAKKLDAPYIRVFSYYIPENEAPEIYRDEVLSRMKQLTDQAERAQIKLLLENESGVYGNNDERCLDILQHCDSACLKLAFDPGNFVMNDIMPMSEAYPLLSSYLEYVHIKDADRQAHIFVPAGEGDGEFQSFVKALMECGYSGFLSIEPHLHKAFPEHDGIERFKIAAQALKKLLQNEGLAWS</sequence>
<dbReference type="InterPro" id="IPR050312">
    <property type="entry name" value="IolE/XylAMocC-like"/>
</dbReference>
<evidence type="ECO:0000256" key="1">
    <source>
        <dbReference type="SAM" id="Coils"/>
    </source>
</evidence>
<feature type="domain" description="Xylose isomerase-like TIM barrel" evidence="2">
    <location>
        <begin position="37"/>
        <end position="249"/>
    </location>
</feature>
<feature type="coiled-coil region" evidence="1">
    <location>
        <begin position="115"/>
        <end position="142"/>
    </location>
</feature>
<gene>
    <name evidence="3" type="ORF">MUG84_17400</name>
</gene>
<evidence type="ECO:0000313" key="4">
    <source>
        <dbReference type="Proteomes" id="UP001139347"/>
    </source>
</evidence>
<evidence type="ECO:0000313" key="3">
    <source>
        <dbReference type="EMBL" id="MCJ8013505.1"/>
    </source>
</evidence>
<keyword evidence="3" id="KW-0413">Isomerase</keyword>
<organism evidence="3 4">
    <name type="scientific">Paenibacillus mangrovi</name>
    <dbReference type="NCBI Taxonomy" id="2931978"/>
    <lineage>
        <taxon>Bacteria</taxon>
        <taxon>Bacillati</taxon>
        <taxon>Bacillota</taxon>
        <taxon>Bacilli</taxon>
        <taxon>Bacillales</taxon>
        <taxon>Paenibacillaceae</taxon>
        <taxon>Paenibacillus</taxon>
    </lineage>
</organism>
<accession>A0A9X1WTT5</accession>
<reference evidence="3" key="1">
    <citation type="submission" date="2022-04" db="EMBL/GenBank/DDBJ databases">
        <title>Paenibacillus mangrovi sp. nov., a novel endophytic bacterium isolated from bark of Kandelia candel.</title>
        <authorList>
            <person name="Tuo L."/>
        </authorList>
    </citation>
    <scope>NUCLEOTIDE SEQUENCE</scope>
    <source>
        <strain evidence="3">KQZ6P-2</strain>
    </source>
</reference>